<evidence type="ECO:0000256" key="7">
    <source>
        <dbReference type="ARBA" id="ARBA00022741"/>
    </source>
</evidence>
<evidence type="ECO:0000256" key="2">
    <source>
        <dbReference type="ARBA" id="ARBA00004496"/>
    </source>
</evidence>
<evidence type="ECO:0000256" key="8">
    <source>
        <dbReference type="ARBA" id="ARBA00022840"/>
    </source>
</evidence>
<dbReference type="SUPFAM" id="SSF52540">
    <property type="entry name" value="P-loop containing nucleoside triphosphate hydrolases"/>
    <property type="match status" value="1"/>
</dbReference>
<dbReference type="InterPro" id="IPR047854">
    <property type="entry name" value="RFC_lid"/>
</dbReference>
<dbReference type="PANTHER" id="PTHR11669">
    <property type="entry name" value="REPLICATION FACTOR C / DNA POLYMERASE III GAMMA-TAU SUBUNIT"/>
    <property type="match status" value="1"/>
</dbReference>
<keyword evidence="8" id="KW-0067">ATP-binding</keyword>
<feature type="domain" description="AAA+ ATPase" evidence="11">
    <location>
        <begin position="432"/>
        <end position="560"/>
    </location>
</feature>
<dbReference type="Gene3D" id="1.10.8.60">
    <property type="match status" value="1"/>
</dbReference>
<dbReference type="CDD" id="cd00009">
    <property type="entry name" value="AAA"/>
    <property type="match status" value="1"/>
</dbReference>
<dbReference type="InterPro" id="IPR003959">
    <property type="entry name" value="ATPase_AAA_core"/>
</dbReference>
<evidence type="ECO:0000256" key="5">
    <source>
        <dbReference type="ARBA" id="ARBA00022490"/>
    </source>
</evidence>
<dbReference type="Gene3D" id="3.40.50.300">
    <property type="entry name" value="P-loop containing nucleotide triphosphate hydrolases"/>
    <property type="match status" value="1"/>
</dbReference>
<evidence type="ECO:0000256" key="10">
    <source>
        <dbReference type="ARBA" id="ARBA00023242"/>
    </source>
</evidence>
<gene>
    <name evidence="12" type="ORF">TSPI_02806</name>
</gene>
<dbReference type="EMBL" id="JBEUSY010000254">
    <property type="protein sequence ID" value="KAL1240744.1"/>
    <property type="molecule type" value="Genomic_DNA"/>
</dbReference>
<dbReference type="PANTHER" id="PTHR11669:SF9">
    <property type="entry name" value="REPLICATION FACTOR C SUBUNIT 5"/>
    <property type="match status" value="1"/>
</dbReference>
<keyword evidence="6" id="KW-0235">DNA replication</keyword>
<dbReference type="Proteomes" id="UP001558632">
    <property type="component" value="Unassembled WGS sequence"/>
</dbReference>
<evidence type="ECO:0000256" key="6">
    <source>
        <dbReference type="ARBA" id="ARBA00022705"/>
    </source>
</evidence>
<dbReference type="SMART" id="SM00382">
    <property type="entry name" value="AAA"/>
    <property type="match status" value="1"/>
</dbReference>
<evidence type="ECO:0000256" key="3">
    <source>
        <dbReference type="ARBA" id="ARBA00005378"/>
    </source>
</evidence>
<organism evidence="12 13">
    <name type="scientific">Trichinella spiralis</name>
    <name type="common">Trichina worm</name>
    <dbReference type="NCBI Taxonomy" id="6334"/>
    <lineage>
        <taxon>Eukaryota</taxon>
        <taxon>Metazoa</taxon>
        <taxon>Ecdysozoa</taxon>
        <taxon>Nematoda</taxon>
        <taxon>Enoplea</taxon>
        <taxon>Dorylaimia</taxon>
        <taxon>Trichinellida</taxon>
        <taxon>Trichinellidae</taxon>
        <taxon>Trichinella</taxon>
    </lineage>
</organism>
<accession>A0ABR3KLP2</accession>
<dbReference type="SUPFAM" id="SSF48019">
    <property type="entry name" value="post-AAA+ oligomerization domain-like"/>
    <property type="match status" value="1"/>
</dbReference>
<evidence type="ECO:0000259" key="11">
    <source>
        <dbReference type="SMART" id="SM00382"/>
    </source>
</evidence>
<dbReference type="InterPro" id="IPR028133">
    <property type="entry name" value="Dynamitin"/>
</dbReference>
<keyword evidence="7" id="KW-0547">Nucleotide-binding</keyword>
<keyword evidence="10" id="KW-0539">Nucleus</keyword>
<dbReference type="Gene3D" id="1.20.272.10">
    <property type="match status" value="1"/>
</dbReference>
<dbReference type="InterPro" id="IPR050238">
    <property type="entry name" value="DNA_Rep/Repair_Clamp_Loader"/>
</dbReference>
<protein>
    <submittedName>
        <fullName evidence="12">Replication factor C subunit</fullName>
    </submittedName>
</protein>
<dbReference type="InterPro" id="IPR027417">
    <property type="entry name" value="P-loop_NTPase"/>
</dbReference>
<evidence type="ECO:0000313" key="12">
    <source>
        <dbReference type="EMBL" id="KAL1240744.1"/>
    </source>
</evidence>
<dbReference type="InterPro" id="IPR013748">
    <property type="entry name" value="Rep_factorC_C"/>
</dbReference>
<evidence type="ECO:0000313" key="13">
    <source>
        <dbReference type="Proteomes" id="UP001558632"/>
    </source>
</evidence>
<evidence type="ECO:0000256" key="9">
    <source>
        <dbReference type="ARBA" id="ARBA00023017"/>
    </source>
</evidence>
<name>A0ABR3KLP2_TRISP</name>
<dbReference type="Pfam" id="PF00004">
    <property type="entry name" value="AAA"/>
    <property type="match status" value="1"/>
</dbReference>
<dbReference type="Pfam" id="PF04912">
    <property type="entry name" value="Dynamitin"/>
    <property type="match status" value="1"/>
</dbReference>
<dbReference type="Pfam" id="PF21960">
    <property type="entry name" value="RCF1-5-like_lid"/>
    <property type="match status" value="1"/>
</dbReference>
<sequence>MKEEDVYETSDLPECEQHIKTEEVFESEHIDSISISPLAAYEVFKAKTLESDQAELGEYFRGYDHKLQVSEESIGEKYNRLRREVDELVKSISSAKESSQSANTAEVLNNEKLTFEEADALQHMLKKLQVEQVIGESSTSIANEQENRLMLITEAFENLKKMSPPKKDGKAVQSEEEIARNKITFDFYPNKEQQAFNDQARISQLESRIAQFETLLGVDKKNMQAVLSELNGKTFKEALDELKLQVEMLDTNHLDTIEARLSAICSKISVIKEKKPNLDSEQEKKIEELYDMMKKWDSTCDSLPLIVDRLQSLQVLHEQAVQFSQYLTYLDGVQQDISKSLSNCSTLLTEVQTVFGKNMEVIKENFEAQYFTEHSHPVFLDNLNLNLCGEMVDKCRTEILPWVEKYRPSKLEELISHKDILETIGRFINENRLPHLLFYGPPGTGKTSTILACAKQLYEKNQLKSMVLELNASDDRGIGVVREQILNFASTKTIFGGRFKMIILDEADAMTRDAQNALRRIIEKYTDNVRFCLICNYLSKIIPPLQSRCTRFRFAPLKSNQITPRLMHVIEAEKVKFTEEGLQHLVLLSGGDMRRALNILQSTAMAFDMVNMENVYACVGKPKPDDIKAIVEWLFNKDFSETYKRITFLKLKKGLALQDILEEVHLFVQKVEIPALVRIYLIDRLAEIEESLTRGASDKLQLSALIAAFHIARDIIEKEAIVVKES</sequence>
<dbReference type="InterPro" id="IPR003593">
    <property type="entry name" value="AAA+_ATPase"/>
</dbReference>
<dbReference type="Pfam" id="PF08542">
    <property type="entry name" value="Rep_fac_C"/>
    <property type="match status" value="1"/>
</dbReference>
<keyword evidence="9" id="KW-0243">Dynein</keyword>
<comment type="caution">
    <text evidence="12">The sequence shown here is derived from an EMBL/GenBank/DDBJ whole genome shotgun (WGS) entry which is preliminary data.</text>
</comment>
<comment type="similarity">
    <text evidence="4">Belongs to the dynactin subunit 2 family.</text>
</comment>
<comment type="subcellular location">
    <subcellularLocation>
        <location evidence="2">Cytoplasm</location>
    </subcellularLocation>
    <subcellularLocation>
        <location evidence="1">Nucleus</location>
    </subcellularLocation>
</comment>
<proteinExistence type="inferred from homology"/>
<keyword evidence="13" id="KW-1185">Reference proteome</keyword>
<dbReference type="NCBIfam" id="NF001679">
    <property type="entry name" value="PRK00440.1"/>
    <property type="match status" value="1"/>
</dbReference>
<comment type="similarity">
    <text evidence="3">Belongs to the activator 1 small subunits family.</text>
</comment>
<evidence type="ECO:0000256" key="4">
    <source>
        <dbReference type="ARBA" id="ARBA00006176"/>
    </source>
</evidence>
<evidence type="ECO:0000256" key="1">
    <source>
        <dbReference type="ARBA" id="ARBA00004123"/>
    </source>
</evidence>
<dbReference type="CDD" id="cd18140">
    <property type="entry name" value="HLD_clamp_RFC"/>
    <property type="match status" value="1"/>
</dbReference>
<keyword evidence="5" id="KW-0963">Cytoplasm</keyword>
<dbReference type="InterPro" id="IPR008921">
    <property type="entry name" value="DNA_pol3_clamp-load_cplx_C"/>
</dbReference>
<reference evidence="12 13" key="1">
    <citation type="submission" date="2024-07" db="EMBL/GenBank/DDBJ databases">
        <title>Enhanced genomic and transcriptomic resources for Trichinella pseudospiralis and T. spiralis underpin the discovery of pronounced molecular differences between stages and species.</title>
        <authorList>
            <person name="Pasi K.K."/>
            <person name="La Rosa G."/>
            <person name="Gomez-Morales M.A."/>
            <person name="Tosini F."/>
            <person name="Sumanam S."/>
            <person name="Young N.D."/>
            <person name="Chang B.C."/>
            <person name="Robin G.B."/>
        </authorList>
    </citation>
    <scope>NUCLEOTIDE SEQUENCE [LARGE SCALE GENOMIC DNA]</scope>
    <source>
        <strain evidence="12">ISS534</strain>
    </source>
</reference>